<dbReference type="Proteomes" id="UP001601059">
    <property type="component" value="Unassembled WGS sequence"/>
</dbReference>
<evidence type="ECO:0000313" key="2">
    <source>
        <dbReference type="Proteomes" id="UP001601059"/>
    </source>
</evidence>
<sequence>MLHRLGSDRNAQRVLKNMDDYISHFRDTENIYYLNKEGRERVNAKKILKKTTQARHYIMRNDLYIAHGCPSTWRNEMKLGIKEDKSTHVVCDAIFQTNERYHIIEVDHTQKMTKNRAKVERYRKLMKYGIFEKPPKFIWITTTELRRKQLLELHEGLDVKVFTVRDFH</sequence>
<comment type="caution">
    <text evidence="1">The sequence shown here is derived from an EMBL/GenBank/DDBJ whole genome shotgun (WGS) entry which is preliminary data.</text>
</comment>
<name>A0ABW6KMT7_9BACI</name>
<accession>A0ABW6KMT7</accession>
<evidence type="ECO:0000313" key="1">
    <source>
        <dbReference type="EMBL" id="MFE8704148.1"/>
    </source>
</evidence>
<reference evidence="1 2" key="1">
    <citation type="submission" date="2024-08" db="EMBL/GenBank/DDBJ databases">
        <title>Two novel Cytobacillus novel species.</title>
        <authorList>
            <person name="Liu G."/>
        </authorList>
    </citation>
    <scope>NUCLEOTIDE SEQUENCE [LARGE SCALE GENOMIC DNA]</scope>
    <source>
        <strain evidence="1 2">FJAT-54145</strain>
    </source>
</reference>
<dbReference type="RefSeq" id="WP_389365276.1">
    <property type="nucleotide sequence ID" value="NZ_JBIACK010000025.1"/>
</dbReference>
<organism evidence="1 2">
    <name type="scientific">Cytobacillus spartinae</name>
    <dbReference type="NCBI Taxonomy" id="3299023"/>
    <lineage>
        <taxon>Bacteria</taxon>
        <taxon>Bacillati</taxon>
        <taxon>Bacillota</taxon>
        <taxon>Bacilli</taxon>
        <taxon>Bacillales</taxon>
        <taxon>Bacillaceae</taxon>
        <taxon>Cytobacillus</taxon>
    </lineage>
</organism>
<protein>
    <submittedName>
        <fullName evidence="1">Replication-relaxation family protein</fullName>
    </submittedName>
</protein>
<gene>
    <name evidence="1" type="ORF">ACFYKX_26630</name>
</gene>
<keyword evidence="2" id="KW-1185">Reference proteome</keyword>
<proteinExistence type="predicted"/>
<dbReference type="Pfam" id="PF13814">
    <property type="entry name" value="Replic_Relax"/>
    <property type="match status" value="1"/>
</dbReference>
<dbReference type="EMBL" id="JBIACK010000025">
    <property type="protein sequence ID" value="MFE8704148.1"/>
    <property type="molecule type" value="Genomic_DNA"/>
</dbReference>
<dbReference type="InterPro" id="IPR025855">
    <property type="entry name" value="Replic_Relax"/>
</dbReference>